<dbReference type="PANTHER" id="PTHR46847">
    <property type="entry name" value="D-ALLOSE-BINDING PERIPLASMIC PROTEIN-RELATED"/>
    <property type="match status" value="1"/>
</dbReference>
<evidence type="ECO:0000313" key="7">
    <source>
        <dbReference type="EMBL" id="SIO49882.1"/>
    </source>
</evidence>
<evidence type="ECO:0000313" key="6">
    <source>
        <dbReference type="EMBL" id="SIO42446.1"/>
    </source>
</evidence>
<evidence type="ECO:0000256" key="2">
    <source>
        <dbReference type="ARBA" id="ARBA00007639"/>
    </source>
</evidence>
<dbReference type="AlphaFoldDB" id="A0A1N6JE88"/>
<organism evidence="6 9">
    <name type="scientific">Paraburkholderia phenazinium</name>
    <dbReference type="NCBI Taxonomy" id="60549"/>
    <lineage>
        <taxon>Bacteria</taxon>
        <taxon>Pseudomonadati</taxon>
        <taxon>Pseudomonadota</taxon>
        <taxon>Betaproteobacteria</taxon>
        <taxon>Burkholderiales</taxon>
        <taxon>Burkholderiaceae</taxon>
        <taxon>Paraburkholderia</taxon>
    </lineage>
</organism>
<evidence type="ECO:0000259" key="5">
    <source>
        <dbReference type="Pfam" id="PF13407"/>
    </source>
</evidence>
<comment type="similarity">
    <text evidence="2">Belongs to the bacterial solute-binding protein 2 family.</text>
</comment>
<gene>
    <name evidence="6" type="ORF">SAMN05444165_3061</name>
    <name evidence="7" type="ORF">SAMN05444168_5596</name>
</gene>
<protein>
    <submittedName>
        <fullName evidence="6">Monosaccharide ABC transporter substrate-binding protein, CUT2 family</fullName>
    </submittedName>
</protein>
<evidence type="ECO:0000256" key="4">
    <source>
        <dbReference type="SAM" id="SignalP"/>
    </source>
</evidence>
<sequence length="358" mass="38043">MISLKTPLISLVILISTATAAQPSSAQVGDLKDPQYKPTSAQLTKAGAFKKSPPYNVVLAMPGLFTTWLIQETEEVRHEATLHPEIGKLTVISSDSNAARQAADLEDQITKGVDAIVVSPVSSTAINAQIAKAAAKGIPVVTFTATASSDQVAVAVLSGGAPEGKIMADWLAKQLGGKGSIWAFRGIAGNTEDTDRYAGLAQSLKVTRLPVSAEVYADWNYAKGKQACESLLLSGKPVDGIWASGGEMSRGCLEVFQEVGKAPVPVTGEGNNGFLRAAQKSGGPFVAYIYPPSLGPVALRAALLLLEGDQMYRSYWSDGGEVITRENLTKYYRPDLNDSYWVGSLLPDATLKHLYQNK</sequence>
<dbReference type="Proteomes" id="UP000185151">
    <property type="component" value="Unassembled WGS sequence"/>
</dbReference>
<dbReference type="OrthoDB" id="9814427at2"/>
<dbReference type="Gene3D" id="3.40.50.2300">
    <property type="match status" value="2"/>
</dbReference>
<dbReference type="InterPro" id="IPR028082">
    <property type="entry name" value="Peripla_BP_I"/>
</dbReference>
<dbReference type="EMBL" id="FSRM01000002">
    <property type="protein sequence ID" value="SIO49882.1"/>
    <property type="molecule type" value="Genomic_DNA"/>
</dbReference>
<dbReference type="PANTHER" id="PTHR46847:SF3">
    <property type="entry name" value="GALACTOFURANOSE-BINDING PROTEIN YTFQ"/>
    <property type="match status" value="1"/>
</dbReference>
<accession>A0A1N6JE88</accession>
<feature type="chain" id="PRO_5015068068" evidence="4">
    <location>
        <begin position="21"/>
        <end position="358"/>
    </location>
</feature>
<dbReference type="Proteomes" id="UP000184693">
    <property type="component" value="Unassembled WGS sequence"/>
</dbReference>
<dbReference type="InterPro" id="IPR025997">
    <property type="entry name" value="SBP_2_dom"/>
</dbReference>
<dbReference type="SUPFAM" id="SSF53822">
    <property type="entry name" value="Periplasmic binding protein-like I"/>
    <property type="match status" value="1"/>
</dbReference>
<feature type="domain" description="Periplasmic binding protein" evidence="5">
    <location>
        <begin position="68"/>
        <end position="309"/>
    </location>
</feature>
<proteinExistence type="inferred from homology"/>
<name>A0A1N6JE88_9BURK</name>
<comment type="subcellular location">
    <subcellularLocation>
        <location evidence="1">Cell envelope</location>
    </subcellularLocation>
</comment>
<dbReference type="EMBL" id="FSRU01000001">
    <property type="protein sequence ID" value="SIO42446.1"/>
    <property type="molecule type" value="Genomic_DNA"/>
</dbReference>
<dbReference type="GO" id="GO:0030313">
    <property type="term" value="C:cell envelope"/>
    <property type="evidence" value="ECO:0007669"/>
    <property type="project" value="UniProtKB-SubCell"/>
</dbReference>
<evidence type="ECO:0000256" key="3">
    <source>
        <dbReference type="ARBA" id="ARBA00022729"/>
    </source>
</evidence>
<evidence type="ECO:0000313" key="9">
    <source>
        <dbReference type="Proteomes" id="UP000185151"/>
    </source>
</evidence>
<dbReference type="Pfam" id="PF13407">
    <property type="entry name" value="Peripla_BP_4"/>
    <property type="match status" value="1"/>
</dbReference>
<keyword evidence="3 4" id="KW-0732">Signal</keyword>
<dbReference type="GO" id="GO:0030246">
    <property type="term" value="F:carbohydrate binding"/>
    <property type="evidence" value="ECO:0007669"/>
    <property type="project" value="UniProtKB-ARBA"/>
</dbReference>
<dbReference type="RefSeq" id="WP_083611630.1">
    <property type="nucleotide sequence ID" value="NZ_FSRM01000002.1"/>
</dbReference>
<reference evidence="8 9" key="1">
    <citation type="submission" date="2016-11" db="EMBL/GenBank/DDBJ databases">
        <authorList>
            <person name="Jaros S."/>
            <person name="Januszkiewicz K."/>
            <person name="Wedrychowicz H."/>
        </authorList>
    </citation>
    <scope>NUCLEOTIDE SEQUENCE [LARGE SCALE GENOMIC DNA]</scope>
    <source>
        <strain evidence="7 8">GAS86</strain>
        <strain evidence="6 9">GAS95</strain>
    </source>
</reference>
<evidence type="ECO:0000256" key="1">
    <source>
        <dbReference type="ARBA" id="ARBA00004196"/>
    </source>
</evidence>
<keyword evidence="9" id="KW-1185">Reference proteome</keyword>
<dbReference type="CDD" id="cd19996">
    <property type="entry name" value="PBP1_ABC_sugar_binding-like"/>
    <property type="match status" value="1"/>
</dbReference>
<feature type="signal peptide" evidence="4">
    <location>
        <begin position="1"/>
        <end position="20"/>
    </location>
</feature>
<evidence type="ECO:0000313" key="8">
    <source>
        <dbReference type="Proteomes" id="UP000184693"/>
    </source>
</evidence>